<protein>
    <recommendedName>
        <fullName evidence="2">Type II secretion system protein H</fullName>
    </recommendedName>
    <alternativeName>
        <fullName evidence="10">General secretion pathway protein H</fullName>
    </alternativeName>
</protein>
<dbReference type="SUPFAM" id="SSF54523">
    <property type="entry name" value="Pili subunits"/>
    <property type="match status" value="1"/>
</dbReference>
<name>A0A1F6V1Q7_9PROT</name>
<evidence type="ECO:0000256" key="9">
    <source>
        <dbReference type="ARBA" id="ARBA00025772"/>
    </source>
</evidence>
<evidence type="ECO:0000313" key="13">
    <source>
        <dbReference type="EMBL" id="OGI63610.1"/>
    </source>
</evidence>
<dbReference type="Pfam" id="PF12019">
    <property type="entry name" value="GspH"/>
    <property type="match status" value="1"/>
</dbReference>
<feature type="transmembrane region" description="Helical" evidence="11">
    <location>
        <begin position="41"/>
        <end position="62"/>
    </location>
</feature>
<dbReference type="AlphaFoldDB" id="A0A1F6V1Q7"/>
<comment type="subcellular location">
    <subcellularLocation>
        <location evidence="1">Cell inner membrane</location>
        <topology evidence="1">Single-pass membrane protein</topology>
    </subcellularLocation>
</comment>
<evidence type="ECO:0000256" key="7">
    <source>
        <dbReference type="ARBA" id="ARBA00022989"/>
    </source>
</evidence>
<evidence type="ECO:0000256" key="3">
    <source>
        <dbReference type="ARBA" id="ARBA00022475"/>
    </source>
</evidence>
<comment type="similarity">
    <text evidence="9">Belongs to the GSP H family.</text>
</comment>
<sequence>MKCVSEESRAYLESDVRFPGRFGLMDNLFRRSCRAFFGSRGFTVVELFVILAIAAILLTVVAPSLRTFVHANELIGATNHLVGQLSLARSEALERRTDIVVCKSGGGATCVSTGTWETGWIIFADGDGNGSLTAGDELFHAHTPVVGSTKISASSGKVVFDRHGETGAPSSFTFCSAMINKGRTISVNRLGRYIVIPAGC</sequence>
<keyword evidence="6 11" id="KW-0812">Transmembrane</keyword>
<evidence type="ECO:0000256" key="4">
    <source>
        <dbReference type="ARBA" id="ARBA00022481"/>
    </source>
</evidence>
<dbReference type="GO" id="GO:0015628">
    <property type="term" value="P:protein secretion by the type II secretion system"/>
    <property type="evidence" value="ECO:0007669"/>
    <property type="project" value="InterPro"/>
</dbReference>
<feature type="domain" description="General secretion pathway GspH" evidence="12">
    <location>
        <begin position="77"/>
        <end position="191"/>
    </location>
</feature>
<dbReference type="GO" id="GO:0005886">
    <property type="term" value="C:plasma membrane"/>
    <property type="evidence" value="ECO:0007669"/>
    <property type="project" value="UniProtKB-SubCell"/>
</dbReference>
<dbReference type="InterPro" id="IPR022346">
    <property type="entry name" value="T2SS_GspH"/>
</dbReference>
<accession>A0A1F6V1Q7</accession>
<dbReference type="Gene3D" id="3.55.40.10">
    <property type="entry name" value="minor pseudopilin epsh domain"/>
    <property type="match status" value="1"/>
</dbReference>
<proteinExistence type="inferred from homology"/>
<dbReference type="InterPro" id="IPR045584">
    <property type="entry name" value="Pilin-like"/>
</dbReference>
<reference evidence="13 14" key="1">
    <citation type="journal article" date="2016" name="Nat. Commun.">
        <title>Thousands of microbial genomes shed light on interconnected biogeochemical processes in an aquifer system.</title>
        <authorList>
            <person name="Anantharaman K."/>
            <person name="Brown C.T."/>
            <person name="Hug L.A."/>
            <person name="Sharon I."/>
            <person name="Castelle C.J."/>
            <person name="Probst A.J."/>
            <person name="Thomas B.C."/>
            <person name="Singh A."/>
            <person name="Wilkins M.J."/>
            <person name="Karaoz U."/>
            <person name="Brodie E.L."/>
            <person name="Williams K.H."/>
            <person name="Hubbard S.S."/>
            <person name="Banfield J.F."/>
        </authorList>
    </citation>
    <scope>NUCLEOTIDE SEQUENCE [LARGE SCALE GENOMIC DNA]</scope>
</reference>
<evidence type="ECO:0000256" key="5">
    <source>
        <dbReference type="ARBA" id="ARBA00022519"/>
    </source>
</evidence>
<keyword evidence="3" id="KW-1003">Cell membrane</keyword>
<evidence type="ECO:0000313" key="14">
    <source>
        <dbReference type="Proteomes" id="UP000179076"/>
    </source>
</evidence>
<dbReference type="Proteomes" id="UP000179076">
    <property type="component" value="Unassembled WGS sequence"/>
</dbReference>
<evidence type="ECO:0000259" key="12">
    <source>
        <dbReference type="Pfam" id="PF12019"/>
    </source>
</evidence>
<dbReference type="GO" id="GO:0015627">
    <property type="term" value="C:type II protein secretion system complex"/>
    <property type="evidence" value="ECO:0007669"/>
    <property type="project" value="InterPro"/>
</dbReference>
<evidence type="ECO:0000256" key="2">
    <source>
        <dbReference type="ARBA" id="ARBA00021549"/>
    </source>
</evidence>
<gene>
    <name evidence="13" type="ORF">A2W18_13950</name>
</gene>
<keyword evidence="8 11" id="KW-0472">Membrane</keyword>
<keyword evidence="7 11" id="KW-1133">Transmembrane helix</keyword>
<keyword evidence="4" id="KW-0488">Methylation</keyword>
<comment type="caution">
    <text evidence="13">The sequence shown here is derived from an EMBL/GenBank/DDBJ whole genome shotgun (WGS) entry which is preliminary data.</text>
</comment>
<organism evidence="13 14">
    <name type="scientific">Candidatus Muproteobacteria bacterium RBG_16_60_9</name>
    <dbReference type="NCBI Taxonomy" id="1817755"/>
    <lineage>
        <taxon>Bacteria</taxon>
        <taxon>Pseudomonadati</taxon>
        <taxon>Pseudomonadota</taxon>
        <taxon>Candidatus Muproteobacteria</taxon>
    </lineage>
</organism>
<dbReference type="EMBL" id="MFSP01000150">
    <property type="protein sequence ID" value="OGI63610.1"/>
    <property type="molecule type" value="Genomic_DNA"/>
</dbReference>
<evidence type="ECO:0000256" key="10">
    <source>
        <dbReference type="ARBA" id="ARBA00030775"/>
    </source>
</evidence>
<evidence type="ECO:0000256" key="8">
    <source>
        <dbReference type="ARBA" id="ARBA00023136"/>
    </source>
</evidence>
<evidence type="ECO:0000256" key="1">
    <source>
        <dbReference type="ARBA" id="ARBA00004377"/>
    </source>
</evidence>
<keyword evidence="5" id="KW-0997">Cell inner membrane</keyword>
<evidence type="ECO:0000256" key="6">
    <source>
        <dbReference type="ARBA" id="ARBA00022692"/>
    </source>
</evidence>
<evidence type="ECO:0000256" key="11">
    <source>
        <dbReference type="SAM" id="Phobius"/>
    </source>
</evidence>